<name>A0A645DPL0_9ZZZZ</name>
<sequence>MRLVFGRATNAGTVFGSNYNTVTATFMYSGNDGVFADKIYASIGGNRYVTWYLYTVEMDNSEITIAGGNSVSVNENISIGRRIKGVRLYYNNSLGGGNSSGYIRTIRILSPCSPSYRYSSGKFYTRETHSDTWTECQKIKIGTCVLGSDGEVYQALPLSATQLQWMTNGNAETFLDA</sequence>
<protein>
    <submittedName>
        <fullName evidence="1">Uncharacterized protein</fullName>
    </submittedName>
</protein>
<accession>A0A645DPL0</accession>
<evidence type="ECO:0000313" key="1">
    <source>
        <dbReference type="EMBL" id="MPM91159.1"/>
    </source>
</evidence>
<dbReference type="AlphaFoldDB" id="A0A645DPL0"/>
<reference evidence="1" key="1">
    <citation type="submission" date="2019-08" db="EMBL/GenBank/DDBJ databases">
        <authorList>
            <person name="Kucharzyk K."/>
            <person name="Murdoch R.W."/>
            <person name="Higgins S."/>
            <person name="Loffler F."/>
        </authorList>
    </citation>
    <scope>NUCLEOTIDE SEQUENCE</scope>
</reference>
<proteinExistence type="predicted"/>
<gene>
    <name evidence="1" type="ORF">SDC9_138286</name>
</gene>
<organism evidence="1">
    <name type="scientific">bioreactor metagenome</name>
    <dbReference type="NCBI Taxonomy" id="1076179"/>
    <lineage>
        <taxon>unclassified sequences</taxon>
        <taxon>metagenomes</taxon>
        <taxon>ecological metagenomes</taxon>
    </lineage>
</organism>
<dbReference type="EMBL" id="VSSQ01038265">
    <property type="protein sequence ID" value="MPM91159.1"/>
    <property type="molecule type" value="Genomic_DNA"/>
</dbReference>
<comment type="caution">
    <text evidence="1">The sequence shown here is derived from an EMBL/GenBank/DDBJ whole genome shotgun (WGS) entry which is preliminary data.</text>
</comment>